<evidence type="ECO:0000313" key="1">
    <source>
        <dbReference type="EMBL" id="EJG07267.1"/>
    </source>
</evidence>
<reference evidence="1 2" key="1">
    <citation type="submission" date="2011-08" db="EMBL/GenBank/DDBJ databases">
        <title>The complete genome of Methanofollis liminatans DSM 4140.</title>
        <authorList>
            <consortium name="US DOE Joint Genome Institute (JGI-PGF)"/>
            <person name="Lucas S."/>
            <person name="Han J."/>
            <person name="Lapidus A."/>
            <person name="Bruce D."/>
            <person name="Goodwin L."/>
            <person name="Pitluck S."/>
            <person name="Peters L."/>
            <person name="Kyrpides N."/>
            <person name="Mavromatis K."/>
            <person name="Ivanova N."/>
            <person name="Mikhailova N."/>
            <person name="Lu M."/>
            <person name="Detter J.C."/>
            <person name="Tapia R."/>
            <person name="Han C."/>
            <person name="Land M."/>
            <person name="Hauser L."/>
            <person name="Markowitz V."/>
            <person name="Cheng J.-F."/>
            <person name="Hugenholtz P."/>
            <person name="Woyke T."/>
            <person name="Wu D."/>
            <person name="Spring S."/>
            <person name="Schuler E."/>
            <person name="Brambilla E."/>
            <person name="Klenk H.-P."/>
            <person name="Eisen J.A."/>
        </authorList>
    </citation>
    <scope>NUCLEOTIDE SEQUENCE [LARGE SCALE GENOMIC DNA]</scope>
    <source>
        <strain evidence="1 2">DSM 4140</strain>
    </source>
</reference>
<organism evidence="1 2">
    <name type="scientific">Methanofollis liminatans DSM 4140</name>
    <dbReference type="NCBI Taxonomy" id="28892"/>
    <lineage>
        <taxon>Archaea</taxon>
        <taxon>Methanobacteriati</taxon>
        <taxon>Methanobacteriota</taxon>
        <taxon>Stenosarchaea group</taxon>
        <taxon>Methanomicrobia</taxon>
        <taxon>Methanomicrobiales</taxon>
        <taxon>Methanomicrobiaceae</taxon>
        <taxon>Methanofollis</taxon>
    </lineage>
</organism>
<proteinExistence type="predicted"/>
<dbReference type="HOGENOM" id="CLU_2662364_0_0_2"/>
<dbReference type="RefSeq" id="WP_004038959.1">
    <property type="nucleotide sequence ID" value="NZ_CM001555.1"/>
</dbReference>
<gene>
    <name evidence="1" type="ORF">Metli_1312</name>
</gene>
<dbReference type="Proteomes" id="UP000005095">
    <property type="component" value="Chromosome"/>
</dbReference>
<accession>J1L2H7</accession>
<evidence type="ECO:0000313" key="2">
    <source>
        <dbReference type="Proteomes" id="UP000005095"/>
    </source>
</evidence>
<sequence>MQGIDGSQDEHGYRTNRWNSISSTLIMTLLNFSRRDGFRDSVRAERSDVATEAGIYMAIRGFNVLLCVYDGAVHS</sequence>
<dbReference type="EMBL" id="CM001555">
    <property type="protein sequence ID" value="EJG07267.1"/>
    <property type="molecule type" value="Genomic_DNA"/>
</dbReference>
<keyword evidence="2" id="KW-1185">Reference proteome</keyword>
<protein>
    <submittedName>
        <fullName evidence="1">Uncharacterized protein</fullName>
    </submittedName>
</protein>
<name>J1L2H7_9EURY</name>
<dbReference type="AlphaFoldDB" id="J1L2H7"/>